<protein>
    <recommendedName>
        <fullName evidence="3">DUF3987 domain-containing protein</fullName>
    </recommendedName>
</protein>
<evidence type="ECO:0000313" key="1">
    <source>
        <dbReference type="EMBL" id="MEX1663532.1"/>
    </source>
</evidence>
<dbReference type="EMBL" id="JBFRYC010000018">
    <property type="protein sequence ID" value="MEX1663532.1"/>
    <property type="molecule type" value="Genomic_DNA"/>
</dbReference>
<keyword evidence="2" id="KW-1185">Reference proteome</keyword>
<gene>
    <name evidence="1" type="ORF">AB4874_18235</name>
</gene>
<reference evidence="1 2" key="1">
    <citation type="journal article" date="2011" name="Int. J. Syst. Evol. Microbiol.">
        <title>Zhongshania antarctica gen. nov., sp. nov. and Zhongshania guokunii sp. nov., gammaproteobacteria respectively isolated from coastal attached (fast) ice and surface seawater of the Antarctic.</title>
        <authorList>
            <person name="Li H.J."/>
            <person name="Zhang X.Y."/>
            <person name="Chen C.X."/>
            <person name="Zhang Y.J."/>
            <person name="Gao Z.M."/>
            <person name="Yu Y."/>
            <person name="Chen X.L."/>
            <person name="Chen B."/>
            <person name="Zhang Y.Z."/>
        </authorList>
    </citation>
    <scope>NUCLEOTIDE SEQUENCE [LARGE SCALE GENOMIC DNA]</scope>
    <source>
        <strain evidence="1 2">15-R06ZXC-3</strain>
    </source>
</reference>
<dbReference type="Proteomes" id="UP001557465">
    <property type="component" value="Unassembled WGS sequence"/>
</dbReference>
<name>A0ABV3TPN1_9RHOB</name>
<evidence type="ECO:0000313" key="2">
    <source>
        <dbReference type="Proteomes" id="UP001557465"/>
    </source>
</evidence>
<accession>A0ABV3TPN1</accession>
<dbReference type="RefSeq" id="WP_368393053.1">
    <property type="nucleotide sequence ID" value="NZ_JBFRYC010000018.1"/>
</dbReference>
<evidence type="ECO:0008006" key="3">
    <source>
        <dbReference type="Google" id="ProtNLM"/>
    </source>
</evidence>
<comment type="caution">
    <text evidence="1">The sequence shown here is derived from an EMBL/GenBank/DDBJ whole genome shotgun (WGS) entry which is preliminary data.</text>
</comment>
<proteinExistence type="predicted"/>
<sequence length="402" mass="43373">MDNKTKLPEKIQSFSHLPHRRWQDATSIAQPLYSPRWRWSPPVAFAPPVIGGAPQAHPLDILGVLDPPGTAASPLCAFPNAFIDAIEHATQTFGAPPFAVLLAVLAAYEADLPEEARLNPAAAPILVGSFGPGAAAARRAAMAVYPKASRHIVELYAVRGAPGQSDDDPLRMGIWPILCPAYLPKSLSTPPPTVRPFTPTDLRSASSARWATGRATCNQRQLLASICGDDAESTFLPPDARHWITALPRLMDRLGFVLTVLTSSGDHLRMVKHFDPSAKFRVLDEMAETACELALVARIHLIAFYARIRPAPTGRVHRAAAALLRHRQKSVSPTTLTSAITDADLRDLVAAGWLDPNEDDAPGGGRHGYAPTDALQRIGAAELPRKRPSRPQPICVVSDCAY</sequence>
<organism evidence="1 2">
    <name type="scientific">Thioclava arctica</name>
    <dbReference type="NCBI Taxonomy" id="3238301"/>
    <lineage>
        <taxon>Bacteria</taxon>
        <taxon>Pseudomonadati</taxon>
        <taxon>Pseudomonadota</taxon>
        <taxon>Alphaproteobacteria</taxon>
        <taxon>Rhodobacterales</taxon>
        <taxon>Paracoccaceae</taxon>
        <taxon>Thioclava</taxon>
    </lineage>
</organism>